<dbReference type="InterPro" id="IPR021204">
    <property type="entry name" value="Integr_conj_element_PFL4711"/>
</dbReference>
<protein>
    <recommendedName>
        <fullName evidence="3">Integrating conjugative element protein</fullName>
    </recommendedName>
</protein>
<dbReference type="AlphaFoldDB" id="D0UIZ4"/>
<reference evidence="2" key="4">
    <citation type="submission" date="2009-11" db="EMBL/GenBank/DDBJ databases">
        <authorList>
            <person name="Thapa S.P."/>
            <person name="Park D.H."/>
            <person name="Cho S.Y."/>
            <person name="Hur J.H."/>
            <person name="Lim C.K."/>
        </authorList>
    </citation>
    <scope>NUCLEOTIDE SEQUENCE</scope>
    <source>
        <strain evidence="2">WT3</strain>
    </source>
</reference>
<evidence type="ECO:0000256" key="1">
    <source>
        <dbReference type="SAM" id="MobiDB-lite"/>
    </source>
</evidence>
<reference evidence="2" key="1">
    <citation type="journal article" date="2005" name="J. Gen. Plant Pathol.">
        <title>Identification of dspEF, hrpW, and hrpN loci and characterization of the hrpNEp gene in Erwinia pyrifoliae.</title>
        <authorList>
            <person name="Shrestha R."/>
            <person name="Tsuchiya K."/>
            <person name="Baek S.J."/>
            <person name="Bae H.N."/>
            <person name="Hwang I."/>
            <person name="Hur J.H."/>
            <person name="Lim C.K."/>
        </authorList>
    </citation>
    <scope>NUCLEOTIDE SEQUENCE</scope>
    <source>
        <strain evidence="2">WT3</strain>
    </source>
</reference>
<feature type="region of interest" description="Disordered" evidence="1">
    <location>
        <begin position="480"/>
        <end position="508"/>
    </location>
</feature>
<proteinExistence type="predicted"/>
<feature type="region of interest" description="Disordered" evidence="1">
    <location>
        <begin position="336"/>
        <end position="358"/>
    </location>
</feature>
<evidence type="ECO:0008006" key="3">
    <source>
        <dbReference type="Google" id="ProtNLM"/>
    </source>
</evidence>
<name>D0UIZ4_ERWPY</name>
<evidence type="ECO:0000313" key="2">
    <source>
        <dbReference type="EMBL" id="ACY01303.1"/>
    </source>
</evidence>
<dbReference type="NCBIfam" id="TIGR03755">
    <property type="entry name" value="conj_TIGR03755"/>
    <property type="match status" value="1"/>
</dbReference>
<reference evidence="2" key="3">
    <citation type="journal article" date="2008" name="Mol. Cells">
        <title>Genetic organization of the hrp genes cluster in Erwinia pyrifoliae and characterization of HR active domains in HrpNEp protein by mutational analysis.</title>
        <authorList>
            <person name="Shrestha R."/>
            <person name="Park D.H."/>
            <person name="Cho J.M."/>
            <person name="Cho S."/>
            <person name="Wilson C."/>
            <person name="Hwang I."/>
            <person name="Hur J.H."/>
            <person name="Lim C.K."/>
        </authorList>
    </citation>
    <scope>NUCLEOTIDE SEQUENCE</scope>
    <source>
        <strain evidence="2">WT3</strain>
    </source>
</reference>
<accession>D0UIZ4</accession>
<organism evidence="2">
    <name type="scientific">Erwinia pyrifoliae</name>
    <dbReference type="NCBI Taxonomy" id="79967"/>
    <lineage>
        <taxon>Bacteria</taxon>
        <taxon>Pseudomonadati</taxon>
        <taxon>Pseudomonadota</taxon>
        <taxon>Gammaproteobacteria</taxon>
        <taxon>Enterobacterales</taxon>
        <taxon>Erwiniaceae</taxon>
        <taxon>Erwinia</taxon>
    </lineage>
</organism>
<sequence>MAAPFTPALAELCGVSRRRRSDCAERQLRLGALAALQLLQTSRSDLPLQHGFLIKGVSMNRYLLMTGIWLAASSLPAAAVDASLSSSGGSVSGAVSDGLFYSIGGGSVTSPPPSRSNMSRLGLNGGWSSDLMCGNFDLKTTVGNQLNGITSGFKDLMGNVIQGATGAVMSMPAMAIQRANPGLYEMLTNGVLQAGINFDKGQLNCQNMSKKLADYTMGSKWQQAAVSEEYKDIVAGSGGDAVSSDQKLQKATGEEGVTWVGGEKRGGKGQRAIQPTRDLAKAGYNMMNGLPVTSNNSVAAASCNGSACQRYKTSDEASAAVVKVLGDRSIRTCRETSECASGGSENQPGSTIAGSGFSPLLEDATKENLEQLGKLVNGQLPPTADNLAGIRTGSLVVTRGVIQALRDDQDKAALVQRLAGELAMADTVETALTMRRMLTTGQSEPNAAGQTEAIAEGDRRIDALDREIAALRNEMELRKSISSNSLLTTMERQGARKSGQPPAADVRQ</sequence>
<dbReference type="EMBL" id="DQ180962">
    <property type="protein sequence ID" value="ACY01303.1"/>
    <property type="molecule type" value="Genomic_DNA"/>
</dbReference>
<feature type="compositionally biased region" description="Polar residues" evidence="1">
    <location>
        <begin position="343"/>
        <end position="353"/>
    </location>
</feature>
<reference evidence="2" key="2">
    <citation type="submission" date="2005-09" db="EMBL/GenBank/DDBJ databases">
        <title>Insights into the pathogenicity island of Erwinia pyrifoliae WT3 and Japanese Erwinia Ejp617, and its relatedness with PAI of Erwinia amylovora.</title>
        <authorList>
            <person name="Thapa S.P."/>
            <person name="Cho S."/>
            <person name="Hur J.H."/>
            <person name="Lim C.K."/>
        </authorList>
    </citation>
    <scope>NUCLEOTIDE SEQUENCE</scope>
    <source>
        <strain evidence="2">WT3</strain>
    </source>
</reference>
<feature type="region of interest" description="Disordered" evidence="1">
    <location>
        <begin position="240"/>
        <end position="274"/>
    </location>
</feature>
<feature type="compositionally biased region" description="Polar residues" evidence="1">
    <location>
        <begin position="480"/>
        <end position="491"/>
    </location>
</feature>